<feature type="compositionally biased region" description="Acidic residues" evidence="1">
    <location>
        <begin position="300"/>
        <end position="311"/>
    </location>
</feature>
<feature type="region of interest" description="Disordered" evidence="1">
    <location>
        <begin position="1"/>
        <end position="111"/>
    </location>
</feature>
<feature type="compositionally biased region" description="Polar residues" evidence="1">
    <location>
        <begin position="61"/>
        <end position="73"/>
    </location>
</feature>
<dbReference type="AlphaFoldDB" id="A0A163DZT6"/>
<feature type="region of interest" description="Disordered" evidence="1">
    <location>
        <begin position="213"/>
        <end position="232"/>
    </location>
</feature>
<keyword evidence="3" id="KW-1185">Reference proteome</keyword>
<feature type="compositionally biased region" description="Low complexity" evidence="1">
    <location>
        <begin position="24"/>
        <end position="49"/>
    </location>
</feature>
<organism evidence="2 3">
    <name type="scientific">Phycomyces blakesleeanus (strain ATCC 8743b / DSM 1359 / FGSC 10004 / NBRC 33097 / NRRL 1555)</name>
    <dbReference type="NCBI Taxonomy" id="763407"/>
    <lineage>
        <taxon>Eukaryota</taxon>
        <taxon>Fungi</taxon>
        <taxon>Fungi incertae sedis</taxon>
        <taxon>Mucoromycota</taxon>
        <taxon>Mucoromycotina</taxon>
        <taxon>Mucoromycetes</taxon>
        <taxon>Mucorales</taxon>
        <taxon>Phycomycetaceae</taxon>
        <taxon>Phycomyces</taxon>
    </lineage>
</organism>
<accession>A0A163DZT6</accession>
<feature type="compositionally biased region" description="Polar residues" evidence="1">
    <location>
        <begin position="288"/>
        <end position="299"/>
    </location>
</feature>
<feature type="compositionally biased region" description="Acidic residues" evidence="1">
    <location>
        <begin position="276"/>
        <end position="287"/>
    </location>
</feature>
<feature type="compositionally biased region" description="Polar residues" evidence="1">
    <location>
        <begin position="242"/>
        <end position="255"/>
    </location>
</feature>
<dbReference type="VEuPathDB" id="FungiDB:PHYBLDRAFT_167869"/>
<dbReference type="OrthoDB" id="2221372at2759"/>
<dbReference type="STRING" id="763407.A0A163DZT6"/>
<evidence type="ECO:0000313" key="3">
    <source>
        <dbReference type="Proteomes" id="UP000077315"/>
    </source>
</evidence>
<feature type="compositionally biased region" description="Polar residues" evidence="1">
    <location>
        <begin position="262"/>
        <end position="271"/>
    </location>
</feature>
<gene>
    <name evidence="2" type="ORF">PHYBLDRAFT_167869</name>
</gene>
<proteinExistence type="predicted"/>
<sequence length="362" mass="40192">MPTTRSSNPIGRPIQNVRFKVYTPPSLAKPSSSAPKASSSSSSSSSSLPVPLPSFLPPIVNNPTSARATTGPAQNRPADPLTALSTTQAKRKRAPRSSAPAPKKPRTPRGYWVLDNKLPHVRGSWTPRKELALLESYAEIFPPLWPKGKRQTAWRQVIDAVNSVAPKDVPLGYDACRRAVERLSKSRRDGTDLEKAALEAIARKEIHEKEIKKNKTRGLEKQKAKEAKSASEVEFVKEIIDNRNQPESGNQNPTGNLDKGNENTTSGQNAAPQVIEIDDDDDDDDDNSNANNKYENDVTTVEDTDSSEAEMDSPQAQRQFRKDMREYARNQEKTMSNIDKTLTNINSTLSNIEKFLDRFTNK</sequence>
<dbReference type="EMBL" id="KV440979">
    <property type="protein sequence ID" value="OAD74460.1"/>
    <property type="molecule type" value="Genomic_DNA"/>
</dbReference>
<evidence type="ECO:0000313" key="2">
    <source>
        <dbReference type="EMBL" id="OAD74460.1"/>
    </source>
</evidence>
<protein>
    <submittedName>
        <fullName evidence="2">Uncharacterized protein</fullName>
    </submittedName>
</protein>
<dbReference type="GeneID" id="28996641"/>
<dbReference type="InParanoid" id="A0A163DZT6"/>
<name>A0A163DZT6_PHYB8</name>
<dbReference type="Proteomes" id="UP000077315">
    <property type="component" value="Unassembled WGS sequence"/>
</dbReference>
<feature type="region of interest" description="Disordered" evidence="1">
    <location>
        <begin position="239"/>
        <end position="321"/>
    </location>
</feature>
<dbReference type="RefSeq" id="XP_018292500.1">
    <property type="nucleotide sequence ID" value="XM_018435735.1"/>
</dbReference>
<evidence type="ECO:0000256" key="1">
    <source>
        <dbReference type="SAM" id="MobiDB-lite"/>
    </source>
</evidence>
<reference evidence="3" key="1">
    <citation type="submission" date="2015-06" db="EMBL/GenBank/DDBJ databases">
        <title>Expansion of signal transduction pathways in fungi by whole-genome duplication.</title>
        <authorList>
            <consortium name="DOE Joint Genome Institute"/>
            <person name="Corrochano L.M."/>
            <person name="Kuo A."/>
            <person name="Marcet-Houben M."/>
            <person name="Polaino S."/>
            <person name="Salamov A."/>
            <person name="Villalobos J.M."/>
            <person name="Alvarez M.I."/>
            <person name="Avalos J."/>
            <person name="Benito E.P."/>
            <person name="Benoit I."/>
            <person name="Burger G."/>
            <person name="Camino L.P."/>
            <person name="Canovas D."/>
            <person name="Cerda-Olmedo E."/>
            <person name="Cheng J.-F."/>
            <person name="Dominguez A."/>
            <person name="Elias M."/>
            <person name="Eslava A.P."/>
            <person name="Glaser F."/>
            <person name="Grimwood J."/>
            <person name="Gutierrez G."/>
            <person name="Heitman J."/>
            <person name="Henrissat B."/>
            <person name="Iturriaga E.A."/>
            <person name="Lang B.F."/>
            <person name="Lavin J.L."/>
            <person name="Lee S."/>
            <person name="Li W."/>
            <person name="Lindquist E."/>
            <person name="Lopez-Garcia S."/>
            <person name="Luque E.M."/>
            <person name="Marcos A.T."/>
            <person name="Martin J."/>
            <person name="McCluskey K."/>
            <person name="Medina H.R."/>
            <person name="Miralles-Duran A."/>
            <person name="Miyazaki A."/>
            <person name="Munoz-Torres E."/>
            <person name="Oguiza J.A."/>
            <person name="Ohm R."/>
            <person name="Olmedo M."/>
            <person name="Orejas M."/>
            <person name="Ortiz-Castellanos L."/>
            <person name="Pisabarro A.G."/>
            <person name="Rodriguez-Romero J."/>
            <person name="Ruiz-Herrera J."/>
            <person name="Ruiz-Vazquez R."/>
            <person name="Sanz C."/>
            <person name="Schackwitz W."/>
            <person name="Schmutz J."/>
            <person name="Shahriari M."/>
            <person name="Shelest E."/>
            <person name="Silva-Franco F."/>
            <person name="Soanes D."/>
            <person name="Syed K."/>
            <person name="Tagua V.G."/>
            <person name="Talbot N.J."/>
            <person name="Thon M."/>
            <person name="De vries R.P."/>
            <person name="Wiebenga A."/>
            <person name="Yadav J.S."/>
            <person name="Braun E.L."/>
            <person name="Baker S."/>
            <person name="Garre V."/>
            <person name="Horwitz B."/>
            <person name="Torres-Martinez S."/>
            <person name="Idnurm A."/>
            <person name="Herrera-Estrella A."/>
            <person name="Gabaldon T."/>
            <person name="Grigoriev I.V."/>
        </authorList>
    </citation>
    <scope>NUCLEOTIDE SEQUENCE [LARGE SCALE GENOMIC DNA]</scope>
    <source>
        <strain evidence="3">NRRL 1555(-)</strain>
    </source>
</reference>